<evidence type="ECO:0000256" key="1">
    <source>
        <dbReference type="SAM" id="Phobius"/>
    </source>
</evidence>
<feature type="non-terminal residue" evidence="2">
    <location>
        <position position="73"/>
    </location>
</feature>
<dbReference type="AlphaFoldDB" id="A0AAD7ZFR6"/>
<feature type="non-terminal residue" evidence="2">
    <location>
        <position position="1"/>
    </location>
</feature>
<keyword evidence="1" id="KW-1133">Transmembrane helix</keyword>
<name>A0AAD7ZFR6_DIPPU</name>
<proteinExistence type="predicted"/>
<sequence>FGSVFLFYSSQMILFFIFVMISSFDVMLSGVSQMLHMLRLWQLVAIAQLTMLVIIPLIINHQSILSFNFLLPS</sequence>
<dbReference type="Proteomes" id="UP001233999">
    <property type="component" value="Unassembled WGS sequence"/>
</dbReference>
<dbReference type="EMBL" id="JASPKZ010008377">
    <property type="protein sequence ID" value="KAJ9579774.1"/>
    <property type="molecule type" value="Genomic_DNA"/>
</dbReference>
<protein>
    <submittedName>
        <fullName evidence="2">Uncharacterized protein</fullName>
    </submittedName>
</protein>
<gene>
    <name evidence="2" type="ORF">L9F63_004559</name>
</gene>
<evidence type="ECO:0000313" key="3">
    <source>
        <dbReference type="Proteomes" id="UP001233999"/>
    </source>
</evidence>
<reference evidence="2" key="2">
    <citation type="submission" date="2023-05" db="EMBL/GenBank/DDBJ databases">
        <authorList>
            <person name="Fouks B."/>
        </authorList>
    </citation>
    <scope>NUCLEOTIDE SEQUENCE</scope>
    <source>
        <strain evidence="2">Stay&amp;Tobe</strain>
        <tissue evidence="2">Testes</tissue>
    </source>
</reference>
<keyword evidence="3" id="KW-1185">Reference proteome</keyword>
<feature type="transmembrane region" description="Helical" evidence="1">
    <location>
        <begin position="40"/>
        <end position="59"/>
    </location>
</feature>
<comment type="caution">
    <text evidence="2">The sequence shown here is derived from an EMBL/GenBank/DDBJ whole genome shotgun (WGS) entry which is preliminary data.</text>
</comment>
<feature type="transmembrane region" description="Helical" evidence="1">
    <location>
        <begin position="6"/>
        <end position="28"/>
    </location>
</feature>
<keyword evidence="1" id="KW-0812">Transmembrane</keyword>
<evidence type="ECO:0000313" key="2">
    <source>
        <dbReference type="EMBL" id="KAJ9579774.1"/>
    </source>
</evidence>
<keyword evidence="1" id="KW-0472">Membrane</keyword>
<organism evidence="2 3">
    <name type="scientific">Diploptera punctata</name>
    <name type="common">Pacific beetle cockroach</name>
    <dbReference type="NCBI Taxonomy" id="6984"/>
    <lineage>
        <taxon>Eukaryota</taxon>
        <taxon>Metazoa</taxon>
        <taxon>Ecdysozoa</taxon>
        <taxon>Arthropoda</taxon>
        <taxon>Hexapoda</taxon>
        <taxon>Insecta</taxon>
        <taxon>Pterygota</taxon>
        <taxon>Neoptera</taxon>
        <taxon>Polyneoptera</taxon>
        <taxon>Dictyoptera</taxon>
        <taxon>Blattodea</taxon>
        <taxon>Blaberoidea</taxon>
        <taxon>Blaberidae</taxon>
        <taxon>Diplopterinae</taxon>
        <taxon>Diploptera</taxon>
    </lineage>
</organism>
<reference evidence="2" key="1">
    <citation type="journal article" date="2023" name="IScience">
        <title>Live-bearing cockroach genome reveals convergent evolutionary mechanisms linked to viviparity in insects and beyond.</title>
        <authorList>
            <person name="Fouks B."/>
            <person name="Harrison M.C."/>
            <person name="Mikhailova A.A."/>
            <person name="Marchal E."/>
            <person name="English S."/>
            <person name="Carruthers M."/>
            <person name="Jennings E.C."/>
            <person name="Chiamaka E.L."/>
            <person name="Frigard R.A."/>
            <person name="Pippel M."/>
            <person name="Attardo G.M."/>
            <person name="Benoit J.B."/>
            <person name="Bornberg-Bauer E."/>
            <person name="Tobe S.S."/>
        </authorList>
    </citation>
    <scope>NUCLEOTIDE SEQUENCE</scope>
    <source>
        <strain evidence="2">Stay&amp;Tobe</strain>
    </source>
</reference>
<accession>A0AAD7ZFR6</accession>